<name>A0A7W7BQ41_9MICO</name>
<feature type="transmembrane region" description="Helical" evidence="9">
    <location>
        <begin position="208"/>
        <end position="229"/>
    </location>
</feature>
<feature type="transmembrane region" description="Helical" evidence="9">
    <location>
        <begin position="131"/>
        <end position="154"/>
    </location>
</feature>
<evidence type="ECO:0000256" key="3">
    <source>
        <dbReference type="ARBA" id="ARBA00022448"/>
    </source>
</evidence>
<dbReference type="GO" id="GO:0005886">
    <property type="term" value="C:plasma membrane"/>
    <property type="evidence" value="ECO:0007669"/>
    <property type="project" value="UniProtKB-SubCell"/>
</dbReference>
<evidence type="ECO:0000256" key="7">
    <source>
        <dbReference type="ARBA" id="ARBA00022989"/>
    </source>
</evidence>
<sequence>MKPAPPAPGATSPQSSTRVSMFTLATFVIGSMVGAGVFSLPANFATATGGAGALIAWAVAGGGMLMLALVFHRLAIRRPDLDAGIYSYAKAGFGNYVGFFSAFGYWASACVGNVFYWVFIMSTLGAVFPGLGAGDTVLAVALSSVGIWLFFLLIRRGVREASALNRVVSVAKTVPILVFVVLCLTVFDPAVFAANWSGGTGEGLFEQVRATMLVTVFVFIGVEGASVNSRHARRRSDVGRATVLGLLSVLSVFASVTIVSFGVMPRDEIAALRQPSMAGVLEHAVGGWGAVLVGAALVVAVLGAYLAWTLMAAEVLLSAARSGDLPAFLRRTNAKDTPVGALTLSSLLAQVMLVVVLVADDAFNVALELTSALALIPFFLSAAYGLKLALTGEGYRRGEGRARDATIAALATVYTAFLLWAAGPTYLLLCLVIIVPGTVLFVLGRREQGARVFRPVEWVLFALAAAGAVTAAVLLVTGAIVL</sequence>
<dbReference type="InterPro" id="IPR002293">
    <property type="entry name" value="AA/rel_permease1"/>
</dbReference>
<dbReference type="GO" id="GO:0022857">
    <property type="term" value="F:transmembrane transporter activity"/>
    <property type="evidence" value="ECO:0007669"/>
    <property type="project" value="InterPro"/>
</dbReference>
<dbReference type="Proteomes" id="UP000573729">
    <property type="component" value="Unassembled WGS sequence"/>
</dbReference>
<dbReference type="GO" id="GO:0006865">
    <property type="term" value="P:amino acid transport"/>
    <property type="evidence" value="ECO:0007669"/>
    <property type="project" value="UniProtKB-KW"/>
</dbReference>
<feature type="transmembrane region" description="Helical" evidence="9">
    <location>
        <begin position="338"/>
        <end position="359"/>
    </location>
</feature>
<feature type="transmembrane region" description="Helical" evidence="9">
    <location>
        <begin position="456"/>
        <end position="481"/>
    </location>
</feature>
<organism evidence="10 11">
    <name type="scientific">Microbacterium marinum</name>
    <dbReference type="NCBI Taxonomy" id="421115"/>
    <lineage>
        <taxon>Bacteria</taxon>
        <taxon>Bacillati</taxon>
        <taxon>Actinomycetota</taxon>
        <taxon>Actinomycetes</taxon>
        <taxon>Micrococcales</taxon>
        <taxon>Microbacteriaceae</taxon>
        <taxon>Microbacterium</taxon>
    </lineage>
</organism>
<feature type="transmembrane region" description="Helical" evidence="9">
    <location>
        <begin position="96"/>
        <end position="119"/>
    </location>
</feature>
<gene>
    <name evidence="10" type="ORF">BKA24_001469</name>
</gene>
<dbReference type="Pfam" id="PF13520">
    <property type="entry name" value="AA_permease_2"/>
    <property type="match status" value="1"/>
</dbReference>
<dbReference type="PANTHER" id="PTHR42770">
    <property type="entry name" value="AMINO ACID TRANSPORTER-RELATED"/>
    <property type="match status" value="1"/>
</dbReference>
<evidence type="ECO:0000256" key="9">
    <source>
        <dbReference type="SAM" id="Phobius"/>
    </source>
</evidence>
<evidence type="ECO:0000256" key="6">
    <source>
        <dbReference type="ARBA" id="ARBA00022970"/>
    </source>
</evidence>
<evidence type="ECO:0000256" key="2">
    <source>
        <dbReference type="ARBA" id="ARBA00008220"/>
    </source>
</evidence>
<comment type="subcellular location">
    <subcellularLocation>
        <location evidence="1">Cell membrane</location>
        <topology evidence="1">Multi-pass membrane protein</topology>
    </subcellularLocation>
</comment>
<evidence type="ECO:0000313" key="11">
    <source>
        <dbReference type="Proteomes" id="UP000573729"/>
    </source>
</evidence>
<keyword evidence="11" id="KW-1185">Reference proteome</keyword>
<comment type="caution">
    <text evidence="10">The sequence shown here is derived from an EMBL/GenBank/DDBJ whole genome shotgun (WGS) entry which is preliminary data.</text>
</comment>
<keyword evidence="6" id="KW-0029">Amino-acid transport</keyword>
<dbReference type="Gene3D" id="1.20.1740.10">
    <property type="entry name" value="Amino acid/polyamine transporter I"/>
    <property type="match status" value="1"/>
</dbReference>
<keyword evidence="7 9" id="KW-1133">Transmembrane helix</keyword>
<feature type="transmembrane region" description="Helical" evidence="9">
    <location>
        <begin position="371"/>
        <end position="390"/>
    </location>
</feature>
<dbReference type="NCBIfam" id="TIGR00905">
    <property type="entry name" value="2A0302"/>
    <property type="match status" value="1"/>
</dbReference>
<dbReference type="EMBL" id="JACHMD010000001">
    <property type="protein sequence ID" value="MBB4666760.1"/>
    <property type="molecule type" value="Genomic_DNA"/>
</dbReference>
<dbReference type="AlphaFoldDB" id="A0A7W7BQ41"/>
<feature type="transmembrane region" description="Helical" evidence="9">
    <location>
        <begin position="54"/>
        <end position="75"/>
    </location>
</feature>
<evidence type="ECO:0000256" key="5">
    <source>
        <dbReference type="ARBA" id="ARBA00022692"/>
    </source>
</evidence>
<keyword evidence="3" id="KW-0813">Transport</keyword>
<comment type="similarity">
    <text evidence="2">Belongs to the amino acid-polyamine-organocation (APC) superfamily. Basic amino acid/polyamine antiporter (APA) (TC 2.A.3.2) family.</text>
</comment>
<feature type="transmembrane region" description="Helical" evidence="9">
    <location>
        <begin position="21"/>
        <end position="42"/>
    </location>
</feature>
<dbReference type="InterPro" id="IPR004754">
    <property type="entry name" value="Amino_acid_antiprt"/>
</dbReference>
<dbReference type="PIRSF" id="PIRSF006060">
    <property type="entry name" value="AA_transporter"/>
    <property type="match status" value="1"/>
</dbReference>
<dbReference type="PANTHER" id="PTHR42770:SF4">
    <property type="entry name" value="ARGININE_ORNITHINE ANTIPORTER-RELATED"/>
    <property type="match status" value="1"/>
</dbReference>
<protein>
    <submittedName>
        <fullName evidence="10">Arginine:ornithine antiporter/lysine permease</fullName>
    </submittedName>
</protein>
<proteinExistence type="inferred from homology"/>
<evidence type="ECO:0000256" key="1">
    <source>
        <dbReference type="ARBA" id="ARBA00004651"/>
    </source>
</evidence>
<dbReference type="InterPro" id="IPR050367">
    <property type="entry name" value="APC_superfamily"/>
</dbReference>
<feature type="transmembrane region" description="Helical" evidence="9">
    <location>
        <begin position="284"/>
        <end position="317"/>
    </location>
</feature>
<evidence type="ECO:0000313" key="10">
    <source>
        <dbReference type="EMBL" id="MBB4666760.1"/>
    </source>
</evidence>
<evidence type="ECO:0000256" key="4">
    <source>
        <dbReference type="ARBA" id="ARBA00022475"/>
    </source>
</evidence>
<dbReference type="RefSeq" id="WP_343066009.1">
    <property type="nucleotide sequence ID" value="NZ_JACHMD010000001.1"/>
</dbReference>
<keyword evidence="5 9" id="KW-0812">Transmembrane</keyword>
<feature type="transmembrane region" description="Helical" evidence="9">
    <location>
        <begin position="402"/>
        <end position="420"/>
    </location>
</feature>
<accession>A0A7W7BQ41</accession>
<evidence type="ECO:0000256" key="8">
    <source>
        <dbReference type="ARBA" id="ARBA00023136"/>
    </source>
</evidence>
<feature type="transmembrane region" description="Helical" evidence="9">
    <location>
        <begin position="241"/>
        <end position="264"/>
    </location>
</feature>
<keyword evidence="8 9" id="KW-0472">Membrane</keyword>
<reference evidence="10 11" key="1">
    <citation type="submission" date="2020-08" db="EMBL/GenBank/DDBJ databases">
        <title>Sequencing the genomes of 1000 actinobacteria strains.</title>
        <authorList>
            <person name="Klenk H.-P."/>
        </authorList>
    </citation>
    <scope>NUCLEOTIDE SEQUENCE [LARGE SCALE GENOMIC DNA]</scope>
    <source>
        <strain evidence="10 11">DSM 24947</strain>
    </source>
</reference>
<feature type="transmembrane region" description="Helical" evidence="9">
    <location>
        <begin position="426"/>
        <end position="444"/>
    </location>
</feature>
<keyword evidence="4" id="KW-1003">Cell membrane</keyword>
<feature type="transmembrane region" description="Helical" evidence="9">
    <location>
        <begin position="174"/>
        <end position="196"/>
    </location>
</feature>